<name>A0A3M7FCG6_HORWE</name>
<evidence type="ECO:0000313" key="3">
    <source>
        <dbReference type="EMBL" id="RMY86522.1"/>
    </source>
</evidence>
<dbReference type="Proteomes" id="UP000281468">
    <property type="component" value="Unassembled WGS sequence"/>
</dbReference>
<dbReference type="PANTHER" id="PTHR43569">
    <property type="entry name" value="AMIDOHYDROLASE"/>
    <property type="match status" value="1"/>
</dbReference>
<dbReference type="InterPro" id="IPR052350">
    <property type="entry name" value="Metallo-dep_Lactonases"/>
</dbReference>
<organism evidence="3 4">
    <name type="scientific">Hortaea werneckii</name>
    <name type="common">Black yeast</name>
    <name type="synonym">Cladosporium werneckii</name>
    <dbReference type="NCBI Taxonomy" id="91943"/>
    <lineage>
        <taxon>Eukaryota</taxon>
        <taxon>Fungi</taxon>
        <taxon>Dikarya</taxon>
        <taxon>Ascomycota</taxon>
        <taxon>Pezizomycotina</taxon>
        <taxon>Dothideomycetes</taxon>
        <taxon>Dothideomycetidae</taxon>
        <taxon>Mycosphaerellales</taxon>
        <taxon>Teratosphaeriaceae</taxon>
        <taxon>Hortaea</taxon>
    </lineage>
</organism>
<reference evidence="3 4" key="1">
    <citation type="journal article" date="2018" name="BMC Genomics">
        <title>Genomic evidence for intraspecific hybridization in a clonal and extremely halotolerant yeast.</title>
        <authorList>
            <person name="Gostincar C."/>
            <person name="Stajich J.E."/>
            <person name="Zupancic J."/>
            <person name="Zalar P."/>
            <person name="Gunde-Cimerman N."/>
        </authorList>
    </citation>
    <scope>NUCLEOTIDE SEQUENCE [LARGE SCALE GENOMIC DNA]</scope>
    <source>
        <strain evidence="3 4">EXF-171</strain>
    </source>
</reference>
<dbReference type="Pfam" id="PF04909">
    <property type="entry name" value="Amidohydro_2"/>
    <property type="match status" value="1"/>
</dbReference>
<comment type="similarity">
    <text evidence="1">Belongs to the metallo-dependent hydrolases superfamily.</text>
</comment>
<dbReference type="AlphaFoldDB" id="A0A3M7FCG6"/>
<comment type="caution">
    <text evidence="3">The sequence shown here is derived from an EMBL/GenBank/DDBJ whole genome shotgun (WGS) entry which is preliminary data.</text>
</comment>
<dbReference type="Gene3D" id="3.20.20.140">
    <property type="entry name" value="Metal-dependent hydrolases"/>
    <property type="match status" value="1"/>
</dbReference>
<evidence type="ECO:0000313" key="4">
    <source>
        <dbReference type="Proteomes" id="UP000281468"/>
    </source>
</evidence>
<gene>
    <name evidence="3" type="ORF">D0862_10906</name>
</gene>
<accession>A0A3M7FCG6</accession>
<evidence type="ECO:0000259" key="2">
    <source>
        <dbReference type="Pfam" id="PF04909"/>
    </source>
</evidence>
<dbReference type="EMBL" id="QWIQ01000452">
    <property type="protein sequence ID" value="RMY86522.1"/>
    <property type="molecule type" value="Genomic_DNA"/>
</dbReference>
<dbReference type="VEuPathDB" id="FungiDB:BTJ68_01150"/>
<dbReference type="InterPro" id="IPR032466">
    <property type="entry name" value="Metal_Hydrolase"/>
</dbReference>
<evidence type="ECO:0000256" key="1">
    <source>
        <dbReference type="ARBA" id="ARBA00038310"/>
    </source>
</evidence>
<dbReference type="SUPFAM" id="SSF51556">
    <property type="entry name" value="Metallo-dependent hydrolases"/>
    <property type="match status" value="1"/>
</dbReference>
<proteinExistence type="inferred from homology"/>
<dbReference type="GO" id="GO:0016787">
    <property type="term" value="F:hydrolase activity"/>
    <property type="evidence" value="ECO:0007669"/>
    <property type="project" value="InterPro"/>
</dbReference>
<dbReference type="PANTHER" id="PTHR43569:SF2">
    <property type="entry name" value="AMIDOHYDROLASE-RELATED DOMAIN-CONTAINING PROTEIN"/>
    <property type="match status" value="1"/>
</dbReference>
<sequence>MYIYENYHLAMSPQTIIDSHIHLWPQETSNEQGHAWMTPGMPLAKPHLLKDYQKASKYTGGQEVDPEVQGVVYIETDVRYDSPESGDLATWTKGPLDEILFLRSIVEGKYGEQDSKMLLGLVPWAPIDQPTSVFDEYLTLAKDMAGPVAWARIKGFRYLLQAIADPMAFEKVVFGDHFIANLKLLGKRGLSFDVGVDQRSGGTWQLQAVGKAMEMAHDGVPESEKVMFVINHLCKPEFSIESENFQQWRVAVERLSKLSRTYMKLSGAFSEMPEGLTSPEQIVRTIKPWVTHVLSVFGPKKVMFGSDWPVCNVKGPAAEASWPVWKEVVQLLLSDAELSLSENDIQSIWSGTAVQAYRLG</sequence>
<feature type="domain" description="Amidohydrolase-related" evidence="2">
    <location>
        <begin position="221"/>
        <end position="359"/>
    </location>
</feature>
<dbReference type="InterPro" id="IPR006680">
    <property type="entry name" value="Amidohydro-rel"/>
</dbReference>
<protein>
    <recommendedName>
        <fullName evidence="2">Amidohydrolase-related domain-containing protein</fullName>
    </recommendedName>
</protein>